<comment type="caution">
    <text evidence="1">The sequence shown here is derived from an EMBL/GenBank/DDBJ whole genome shotgun (WGS) entry which is preliminary data.</text>
</comment>
<proteinExistence type="predicted"/>
<name>A0A699KMS1_TANCI</name>
<sequence length="64" mass="7270">TLKSEAIELCDKDGNEFIVNRQRVKPYNNNSKNFDGDDGIFLENHGGVTKFSLEILNGYACRNF</sequence>
<feature type="non-terminal residue" evidence="1">
    <location>
        <position position="1"/>
    </location>
</feature>
<dbReference type="AlphaFoldDB" id="A0A699KMS1"/>
<accession>A0A699KMS1</accession>
<dbReference type="EMBL" id="BKCJ010525428">
    <property type="protein sequence ID" value="GFA97445.1"/>
    <property type="molecule type" value="Genomic_DNA"/>
</dbReference>
<reference evidence="1" key="1">
    <citation type="journal article" date="2019" name="Sci. Rep.">
        <title>Draft genome of Tanacetum cinerariifolium, the natural source of mosquito coil.</title>
        <authorList>
            <person name="Yamashiro T."/>
            <person name="Shiraishi A."/>
            <person name="Satake H."/>
            <person name="Nakayama K."/>
        </authorList>
    </citation>
    <scope>NUCLEOTIDE SEQUENCE</scope>
</reference>
<evidence type="ECO:0000313" key="1">
    <source>
        <dbReference type="EMBL" id="GFA97445.1"/>
    </source>
</evidence>
<gene>
    <name evidence="1" type="ORF">Tci_669417</name>
</gene>
<organism evidence="1">
    <name type="scientific">Tanacetum cinerariifolium</name>
    <name type="common">Dalmatian daisy</name>
    <name type="synonym">Chrysanthemum cinerariifolium</name>
    <dbReference type="NCBI Taxonomy" id="118510"/>
    <lineage>
        <taxon>Eukaryota</taxon>
        <taxon>Viridiplantae</taxon>
        <taxon>Streptophyta</taxon>
        <taxon>Embryophyta</taxon>
        <taxon>Tracheophyta</taxon>
        <taxon>Spermatophyta</taxon>
        <taxon>Magnoliopsida</taxon>
        <taxon>eudicotyledons</taxon>
        <taxon>Gunneridae</taxon>
        <taxon>Pentapetalae</taxon>
        <taxon>asterids</taxon>
        <taxon>campanulids</taxon>
        <taxon>Asterales</taxon>
        <taxon>Asteraceae</taxon>
        <taxon>Asteroideae</taxon>
        <taxon>Anthemideae</taxon>
        <taxon>Anthemidinae</taxon>
        <taxon>Tanacetum</taxon>
    </lineage>
</organism>
<protein>
    <submittedName>
        <fullName evidence="1">Uncharacterized protein</fullName>
    </submittedName>
</protein>